<comment type="caution">
    <text evidence="2">The sequence shown here is derived from an EMBL/GenBank/DDBJ whole genome shotgun (WGS) entry which is preliminary data.</text>
</comment>
<reference evidence="2" key="1">
    <citation type="submission" date="2022-06" db="EMBL/GenBank/DDBJ databases">
        <authorList>
            <consortium name="SYNGENTA / RWTH Aachen University"/>
        </authorList>
    </citation>
    <scope>NUCLEOTIDE SEQUENCE</scope>
</reference>
<sequence>MRPHTLLQICFFVTGYAQLESFSTLLVPQVVPSPSIESLNDKLISLKKISKEVENIKAVDQSFPVTGLPGGAAASKDAPSVIGAQLKREYSNLQFPYFYTGDKYPRDSEKFGSEEYLFKDQKQELSWWRRLIHRLITLLWGYYGKNDKTSKVTLRQAEEWKKIATAFSETVVSDPRGSERFDSLGNGFTELSLAKDCPTDDPRCIKKGLSKTILIELVTALASENPTEHQTELILRAINHLTSYNKFLKEALFEATEHYPSVFKTLALAINRVRPNGLPSLKVKNSFEAEWLSTEKLLERYHRTIFIHTKLTNSSPLISDLTERLENIKNVFEWSTGNERNFPEVQQFMLDAMTLLYGWRHETDLSNNYLIIEYIANVNNEALHSLTEIFINSTEARHALMNALIHLYKKPLFDNIPENSLAYKVLMHPTLGPIMNRKYIETAIPLNKVAKEIANLKVDILSCKEEIQRLTPDPDDQTNARLLLKRVLDELAKVGPGYKYSSNVEINALKMMMGYLQRWNPFVKEKIQESLDQNRALFKSLSFVFHESYPDGIIQTAPKHTFEYQLLAGSAWGELFEREAVLSFKSGGSGHLGLDEAATRLKNLPKRWYTEPLYDTKVSKITKGLLEYLDCNNLSEEETQGEKVIKMLQHLTYYMPQQKDFIHIQLQNADKKILRSHLQRHYQKNSRKLKISLANNGITETFVSWLKEGEF</sequence>
<name>A0AAV0AVV2_PHAPC</name>
<feature type="signal peptide" evidence="1">
    <location>
        <begin position="1"/>
        <end position="21"/>
    </location>
</feature>
<gene>
    <name evidence="2" type="ORF">PPACK8108_LOCUS7151</name>
</gene>
<proteinExistence type="predicted"/>
<evidence type="ECO:0000313" key="2">
    <source>
        <dbReference type="EMBL" id="CAH7672341.1"/>
    </source>
</evidence>
<keyword evidence="1" id="KW-0732">Signal</keyword>
<dbReference type="Proteomes" id="UP001153365">
    <property type="component" value="Unassembled WGS sequence"/>
</dbReference>
<accession>A0AAV0AVV2</accession>
<organism evidence="2 3">
    <name type="scientific">Phakopsora pachyrhizi</name>
    <name type="common">Asian soybean rust disease fungus</name>
    <dbReference type="NCBI Taxonomy" id="170000"/>
    <lineage>
        <taxon>Eukaryota</taxon>
        <taxon>Fungi</taxon>
        <taxon>Dikarya</taxon>
        <taxon>Basidiomycota</taxon>
        <taxon>Pucciniomycotina</taxon>
        <taxon>Pucciniomycetes</taxon>
        <taxon>Pucciniales</taxon>
        <taxon>Phakopsoraceae</taxon>
        <taxon>Phakopsora</taxon>
    </lineage>
</organism>
<feature type="chain" id="PRO_5043628286" evidence="1">
    <location>
        <begin position="22"/>
        <end position="711"/>
    </location>
</feature>
<keyword evidence="3" id="KW-1185">Reference proteome</keyword>
<evidence type="ECO:0000313" key="3">
    <source>
        <dbReference type="Proteomes" id="UP001153365"/>
    </source>
</evidence>
<dbReference type="AlphaFoldDB" id="A0AAV0AVV2"/>
<dbReference type="EMBL" id="CALTRL010001385">
    <property type="protein sequence ID" value="CAH7672341.1"/>
    <property type="molecule type" value="Genomic_DNA"/>
</dbReference>
<evidence type="ECO:0000256" key="1">
    <source>
        <dbReference type="SAM" id="SignalP"/>
    </source>
</evidence>
<protein>
    <submittedName>
        <fullName evidence="2">Expressed protein</fullName>
    </submittedName>
</protein>